<dbReference type="EMBL" id="CP126648">
    <property type="protein sequence ID" value="WJZ80261.1"/>
    <property type="molecule type" value="Genomic_DNA"/>
</dbReference>
<reference evidence="2 3" key="1">
    <citation type="journal article" date="2023" name="Hortic Res">
        <title>The complete reference genome for grapevine (Vitis vinifera L.) genetics and breeding.</title>
        <authorList>
            <person name="Shi X."/>
            <person name="Cao S."/>
            <person name="Wang X."/>
            <person name="Huang S."/>
            <person name="Wang Y."/>
            <person name="Liu Z."/>
            <person name="Liu W."/>
            <person name="Leng X."/>
            <person name="Peng Y."/>
            <person name="Wang N."/>
            <person name="Wang Y."/>
            <person name="Ma Z."/>
            <person name="Xu X."/>
            <person name="Zhang F."/>
            <person name="Xue H."/>
            <person name="Zhong H."/>
            <person name="Wang Y."/>
            <person name="Zhang K."/>
            <person name="Velt A."/>
            <person name="Avia K."/>
            <person name="Holtgrawe D."/>
            <person name="Grimplet J."/>
            <person name="Matus J.T."/>
            <person name="Ware D."/>
            <person name="Wu X."/>
            <person name="Wang H."/>
            <person name="Liu C."/>
            <person name="Fang Y."/>
            <person name="Rustenholz C."/>
            <person name="Cheng Z."/>
            <person name="Xiao H."/>
            <person name="Zhou Y."/>
        </authorList>
    </citation>
    <scope>NUCLEOTIDE SEQUENCE [LARGE SCALE GENOMIC DNA]</scope>
    <source>
        <strain evidence="3">cv. Pinot noir / PN40024</strain>
        <tissue evidence="2">Leaf</tissue>
    </source>
</reference>
<organism evidence="2 3">
    <name type="scientific">Vitis vinifera</name>
    <name type="common">Grape</name>
    <dbReference type="NCBI Taxonomy" id="29760"/>
    <lineage>
        <taxon>Eukaryota</taxon>
        <taxon>Viridiplantae</taxon>
        <taxon>Streptophyta</taxon>
        <taxon>Embryophyta</taxon>
        <taxon>Tracheophyta</taxon>
        <taxon>Spermatophyta</taxon>
        <taxon>Magnoliopsida</taxon>
        <taxon>eudicotyledons</taxon>
        <taxon>Gunneridae</taxon>
        <taxon>Pentapetalae</taxon>
        <taxon>rosids</taxon>
        <taxon>Vitales</taxon>
        <taxon>Vitaceae</taxon>
        <taxon>Viteae</taxon>
        <taxon>Vitis</taxon>
    </lineage>
</organism>
<dbReference type="Proteomes" id="UP001227230">
    <property type="component" value="Chromosome 1"/>
</dbReference>
<keyword evidence="3" id="KW-1185">Reference proteome</keyword>
<evidence type="ECO:0000313" key="2">
    <source>
        <dbReference type="EMBL" id="WJZ80261.1"/>
    </source>
</evidence>
<feature type="compositionally biased region" description="Polar residues" evidence="1">
    <location>
        <begin position="13"/>
        <end position="23"/>
    </location>
</feature>
<name>A0ABY9BD61_VITVI</name>
<feature type="region of interest" description="Disordered" evidence="1">
    <location>
        <begin position="1"/>
        <end position="23"/>
    </location>
</feature>
<protein>
    <submittedName>
        <fullName evidence="2">Uncharacterized protein</fullName>
    </submittedName>
</protein>
<accession>A0ABY9BD61</accession>
<evidence type="ECO:0000256" key="1">
    <source>
        <dbReference type="SAM" id="MobiDB-lite"/>
    </source>
</evidence>
<sequence length="163" mass="17993">MSLHQKKYLREAASTSSGEPSKSSFATRFTLEVISFPMLTTIAVEVWTLALGDVTSSEKYLREAASTSSGEPSKSSSATRFTLEVISFPMLTTIAVEVWTLALGDVTSSEKYLREAASTSGDPSKSSFATRFTLEVTSLYFCRCLDFVTSSEKYLREDLKIYI</sequence>
<proteinExistence type="predicted"/>
<gene>
    <name evidence="2" type="ORF">VitviT2T_000195</name>
</gene>
<evidence type="ECO:0000313" key="3">
    <source>
        <dbReference type="Proteomes" id="UP001227230"/>
    </source>
</evidence>